<evidence type="ECO:0000313" key="6">
    <source>
        <dbReference type="EMBL" id="MBA8931780.1"/>
    </source>
</evidence>
<dbReference type="GO" id="GO:0005524">
    <property type="term" value="F:ATP binding"/>
    <property type="evidence" value="ECO:0007669"/>
    <property type="project" value="UniProtKB-KW"/>
</dbReference>
<dbReference type="Gene3D" id="3.40.50.300">
    <property type="entry name" value="P-loop containing nucleotide triphosphate hydrolases"/>
    <property type="match status" value="2"/>
</dbReference>
<dbReference type="Pfam" id="PF00005">
    <property type="entry name" value="ABC_tran"/>
    <property type="match status" value="1"/>
</dbReference>
<dbReference type="CDD" id="cd03257">
    <property type="entry name" value="ABC_NikE_OppD_transporters"/>
    <property type="match status" value="1"/>
</dbReference>
<dbReference type="NCBIfam" id="TIGR01727">
    <property type="entry name" value="oligo_HPY"/>
    <property type="match status" value="1"/>
</dbReference>
<evidence type="ECO:0000256" key="3">
    <source>
        <dbReference type="ARBA" id="ARBA00022840"/>
    </source>
</evidence>
<feature type="region of interest" description="Disordered" evidence="4">
    <location>
        <begin position="273"/>
        <end position="295"/>
    </location>
</feature>
<dbReference type="SMART" id="SM00382">
    <property type="entry name" value="AAA"/>
    <property type="match status" value="1"/>
</dbReference>
<sequence>MTQPVPEPVGEQVLLELDSVSKDFPLATRPLLGGLTGSVSAVAGVSLSIRRGEIFGLVGESGCGKTTVGRLVVGLEQPSSGQIRFDGKDIATLSRAERKPHRRRVQLVFQDSAAAMDPRMRVGAILREPLAIQGIGDRREQRRRVAELLAEVGLPEQAVHRYPHEFSGGQRQRLGLARAHRPATGPARRRRARLRTGRLRAGTDPEPAPAAAGRARADLSVRLARPSRWVRHLADTVGVMYLGKLVEVGPVREVYREPRHPYTRLLLDSLPSAGAHRSSTAPGGEPPSAARPPSGCRFRTRCPRAEAVCAEVEPPLTTDGGRQVACHFPG</sequence>
<dbReference type="RefSeq" id="WP_318296960.1">
    <property type="nucleotide sequence ID" value="NZ_JACJID010000009.1"/>
</dbReference>
<protein>
    <submittedName>
        <fullName evidence="6">Oligopeptide/dipeptide ABC transporter ATP-binding protein</fullName>
    </submittedName>
</protein>
<dbReference type="InterPro" id="IPR050319">
    <property type="entry name" value="ABC_transp_ATP-bind"/>
</dbReference>
<dbReference type="InterPro" id="IPR013563">
    <property type="entry name" value="Oligopep_ABC_C"/>
</dbReference>
<proteinExistence type="predicted"/>
<dbReference type="InterPro" id="IPR027417">
    <property type="entry name" value="P-loop_NTPase"/>
</dbReference>
<dbReference type="EMBL" id="JACJID010000009">
    <property type="protein sequence ID" value="MBA8931780.1"/>
    <property type="molecule type" value="Genomic_DNA"/>
</dbReference>
<dbReference type="SUPFAM" id="SSF52540">
    <property type="entry name" value="P-loop containing nucleoside triphosphate hydrolases"/>
    <property type="match status" value="1"/>
</dbReference>
<evidence type="ECO:0000256" key="4">
    <source>
        <dbReference type="SAM" id="MobiDB-lite"/>
    </source>
</evidence>
<feature type="domain" description="ABC transporter" evidence="5">
    <location>
        <begin position="15"/>
        <end position="267"/>
    </location>
</feature>
<organism evidence="6 7">
    <name type="scientific">Kutzneria viridogrisea</name>
    <dbReference type="NCBI Taxonomy" id="47990"/>
    <lineage>
        <taxon>Bacteria</taxon>
        <taxon>Bacillati</taxon>
        <taxon>Actinomycetota</taxon>
        <taxon>Actinomycetes</taxon>
        <taxon>Pseudonocardiales</taxon>
        <taxon>Pseudonocardiaceae</taxon>
        <taxon>Kutzneria</taxon>
    </lineage>
</organism>
<dbReference type="Pfam" id="PF08352">
    <property type="entry name" value="oligo_HPY"/>
    <property type="match status" value="1"/>
</dbReference>
<feature type="region of interest" description="Disordered" evidence="4">
    <location>
        <begin position="169"/>
        <end position="192"/>
    </location>
</feature>
<dbReference type="InterPro" id="IPR003593">
    <property type="entry name" value="AAA+_ATPase"/>
</dbReference>
<dbReference type="InterPro" id="IPR003439">
    <property type="entry name" value="ABC_transporter-like_ATP-bd"/>
</dbReference>
<reference evidence="6 7" key="1">
    <citation type="submission" date="2020-08" db="EMBL/GenBank/DDBJ databases">
        <title>Genomic Encyclopedia of Archaeal and Bacterial Type Strains, Phase II (KMG-II): from individual species to whole genera.</title>
        <authorList>
            <person name="Goeker M."/>
        </authorList>
    </citation>
    <scope>NUCLEOTIDE SEQUENCE [LARGE SCALE GENOMIC DNA]</scope>
    <source>
        <strain evidence="6 7">DSM 43850</strain>
    </source>
</reference>
<keyword evidence="1" id="KW-0813">Transport</keyword>
<evidence type="ECO:0000313" key="7">
    <source>
        <dbReference type="Proteomes" id="UP000517916"/>
    </source>
</evidence>
<keyword evidence="7" id="KW-1185">Reference proteome</keyword>
<evidence type="ECO:0000256" key="1">
    <source>
        <dbReference type="ARBA" id="ARBA00022448"/>
    </source>
</evidence>
<accession>A0ABR6BXZ0</accession>
<evidence type="ECO:0000259" key="5">
    <source>
        <dbReference type="PROSITE" id="PS50893"/>
    </source>
</evidence>
<gene>
    <name evidence="6" type="ORF">BC739_009032</name>
</gene>
<name>A0ABR6BXZ0_9PSEU</name>
<comment type="caution">
    <text evidence="6">The sequence shown here is derived from an EMBL/GenBank/DDBJ whole genome shotgun (WGS) entry which is preliminary data.</text>
</comment>
<keyword evidence="2" id="KW-0547">Nucleotide-binding</keyword>
<dbReference type="Proteomes" id="UP000517916">
    <property type="component" value="Unassembled WGS sequence"/>
</dbReference>
<dbReference type="PANTHER" id="PTHR43776">
    <property type="entry name" value="TRANSPORT ATP-BINDING PROTEIN"/>
    <property type="match status" value="1"/>
</dbReference>
<keyword evidence="3 6" id="KW-0067">ATP-binding</keyword>
<dbReference type="PROSITE" id="PS50893">
    <property type="entry name" value="ABC_TRANSPORTER_2"/>
    <property type="match status" value="1"/>
</dbReference>
<evidence type="ECO:0000256" key="2">
    <source>
        <dbReference type="ARBA" id="ARBA00022741"/>
    </source>
</evidence>